<feature type="signal peptide" evidence="2">
    <location>
        <begin position="1"/>
        <end position="19"/>
    </location>
</feature>
<dbReference type="EMBL" id="DVHL01000015">
    <property type="protein sequence ID" value="HIR65589.1"/>
    <property type="molecule type" value="Genomic_DNA"/>
</dbReference>
<dbReference type="AlphaFoldDB" id="A0A9D1E3E9"/>
<dbReference type="NCBIfam" id="TIGR02543">
    <property type="entry name" value="List_Bact_rpt"/>
    <property type="match status" value="1"/>
</dbReference>
<dbReference type="Pfam" id="PF09479">
    <property type="entry name" value="Flg_new"/>
    <property type="match status" value="1"/>
</dbReference>
<evidence type="ECO:0000256" key="2">
    <source>
        <dbReference type="SAM" id="SignalP"/>
    </source>
</evidence>
<dbReference type="Gene3D" id="2.60.40.3620">
    <property type="match status" value="3"/>
</dbReference>
<organism evidence="3 4">
    <name type="scientific">Candidatus Fimimonas gallinarum</name>
    <dbReference type="NCBI Taxonomy" id="2840821"/>
    <lineage>
        <taxon>Bacteria</taxon>
        <taxon>Pseudomonadati</taxon>
        <taxon>Myxococcota</taxon>
        <taxon>Myxococcia</taxon>
        <taxon>Myxococcales</taxon>
        <taxon>Cystobacterineae</taxon>
        <taxon>Myxococcaceae</taxon>
        <taxon>Myxococcaceae incertae sedis</taxon>
        <taxon>Candidatus Fimimonas</taxon>
    </lineage>
</organism>
<dbReference type="Gene3D" id="2.60.40.4270">
    <property type="entry name" value="Listeria-Bacteroides repeat domain"/>
    <property type="match status" value="1"/>
</dbReference>
<accession>A0A9D1E3E9</accession>
<name>A0A9D1E3E9_9BACT</name>
<feature type="chain" id="PRO_5038448967" evidence="2">
    <location>
        <begin position="20"/>
        <end position="576"/>
    </location>
</feature>
<evidence type="ECO:0000313" key="3">
    <source>
        <dbReference type="EMBL" id="HIR65589.1"/>
    </source>
</evidence>
<dbReference type="PROSITE" id="PS51257">
    <property type="entry name" value="PROKAR_LIPOPROTEIN"/>
    <property type="match status" value="1"/>
</dbReference>
<keyword evidence="2" id="KW-0732">Signal</keyword>
<dbReference type="GO" id="GO:0030313">
    <property type="term" value="C:cell envelope"/>
    <property type="evidence" value="ECO:0007669"/>
    <property type="project" value="UniProtKB-SubCell"/>
</dbReference>
<evidence type="ECO:0000256" key="1">
    <source>
        <dbReference type="ARBA" id="ARBA00004196"/>
    </source>
</evidence>
<dbReference type="InterPro" id="IPR013378">
    <property type="entry name" value="InlB-like_B-rpt"/>
</dbReference>
<reference evidence="3" key="2">
    <citation type="journal article" date="2021" name="PeerJ">
        <title>Extensive microbial diversity within the chicken gut microbiome revealed by metagenomics and culture.</title>
        <authorList>
            <person name="Gilroy R."/>
            <person name="Ravi A."/>
            <person name="Getino M."/>
            <person name="Pursley I."/>
            <person name="Horton D.L."/>
            <person name="Alikhan N.F."/>
            <person name="Baker D."/>
            <person name="Gharbi K."/>
            <person name="Hall N."/>
            <person name="Watson M."/>
            <person name="Adriaenssens E.M."/>
            <person name="Foster-Nyarko E."/>
            <person name="Jarju S."/>
            <person name="Secka A."/>
            <person name="Antonio M."/>
            <person name="Oren A."/>
            <person name="Chaudhuri R.R."/>
            <person name="La Ragione R."/>
            <person name="Hildebrand F."/>
            <person name="Pallen M.J."/>
        </authorList>
    </citation>
    <scope>NUCLEOTIDE SEQUENCE</scope>
    <source>
        <strain evidence="3">CHK121-14286</strain>
    </source>
</reference>
<dbReference type="InterPro" id="IPR042229">
    <property type="entry name" value="Listeria/Bacterioides_rpt_sf"/>
</dbReference>
<protein>
    <submittedName>
        <fullName evidence="3">InlB B-repeat-containing protein</fullName>
    </submittedName>
</protein>
<reference evidence="3" key="1">
    <citation type="submission" date="2020-10" db="EMBL/GenBank/DDBJ databases">
        <authorList>
            <person name="Gilroy R."/>
        </authorList>
    </citation>
    <scope>NUCLEOTIDE SEQUENCE</scope>
    <source>
        <strain evidence="3">CHK121-14286</strain>
    </source>
</reference>
<evidence type="ECO:0000313" key="4">
    <source>
        <dbReference type="Proteomes" id="UP000824200"/>
    </source>
</evidence>
<proteinExistence type="predicted"/>
<dbReference type="Proteomes" id="UP000824200">
    <property type="component" value="Unassembled WGS sequence"/>
</dbReference>
<comment type="caution">
    <text evidence="3">The sequence shown here is derived from an EMBL/GenBank/DDBJ whole genome shotgun (WGS) entry which is preliminary data.</text>
</comment>
<sequence length="576" mass="62282">MKRKFLAVAIVLCMTLVLAMTACTPTYTLTLYDQDGKTVLGTVEAKEGSAPVKPADPKKDGFVFDGWYVTPTSTKPYDFTAPLTEDAAAYAHWKTEGYEDSRNWVIVGSGIGWTAEEAISFQKVEGSGNVFEVTVDVNLGDELKCTVLNPDGVLDYNNPDGANVGFDLLTDPDGNFDEGSGLGDAPKNIICANAGNYTFTLTTDPVNSNNSLSAVRNGDVVGGNEPTGVVMTYYIKGDKITNWKDFINAGTTLKETTTEGVYTIAVYMVEGDSFMFASLQTEDGVTTAGTVYIKYVNLDEDSKALFEDSGGNMITKAAGMYSFTYNVETAVLSATVDTTYTPEPADYYIDGTFVEGMSWEGYCFNEDYKLVQDAENPHVYTLEHVHLPEGSELIIQAFKEGATERGEWGTDTYTGLGNYQYANLFNGGENFSAVSATNNNIKVLKTSDYKITFNSHSKMITIEDENIPDDAYVYGTMTGAGWAVDPAWKMTYDADAKTYTLTKEFTEGDRFGIRICVGNTTDQRSWANASNVSGSPAGFDISGSDISCTVTGTYTVVVDMSGETPVVTIAAATAAE</sequence>
<gene>
    <name evidence="3" type="ORF">IAC95_01710</name>
</gene>
<comment type="subcellular location">
    <subcellularLocation>
        <location evidence="1">Cell envelope</location>
    </subcellularLocation>
</comment>